<organism evidence="1 2">
    <name type="scientific">Vitrella brassicaformis (strain CCMP3155)</name>
    <dbReference type="NCBI Taxonomy" id="1169540"/>
    <lineage>
        <taxon>Eukaryota</taxon>
        <taxon>Sar</taxon>
        <taxon>Alveolata</taxon>
        <taxon>Colpodellida</taxon>
        <taxon>Vitrellaceae</taxon>
        <taxon>Vitrella</taxon>
    </lineage>
</organism>
<dbReference type="OrthoDB" id="48002at2759"/>
<gene>
    <name evidence="1" type="ORF">Vbra_305</name>
</gene>
<proteinExistence type="predicted"/>
<dbReference type="VEuPathDB" id="CryptoDB:Vbra_305"/>
<evidence type="ECO:0000313" key="1">
    <source>
        <dbReference type="EMBL" id="CEM29872.1"/>
    </source>
</evidence>
<dbReference type="EMBL" id="CDMY01000686">
    <property type="protein sequence ID" value="CEM29872.1"/>
    <property type="molecule type" value="Genomic_DNA"/>
</dbReference>
<accession>A0A0G4GJ63</accession>
<dbReference type="Proteomes" id="UP000041254">
    <property type="component" value="Unassembled WGS sequence"/>
</dbReference>
<evidence type="ECO:0000313" key="2">
    <source>
        <dbReference type="Proteomes" id="UP000041254"/>
    </source>
</evidence>
<dbReference type="AlphaFoldDB" id="A0A0G4GJ63"/>
<dbReference type="InParanoid" id="A0A0G4GJ63"/>
<keyword evidence="2" id="KW-1185">Reference proteome</keyword>
<reference evidence="1 2" key="1">
    <citation type="submission" date="2014-11" db="EMBL/GenBank/DDBJ databases">
        <authorList>
            <person name="Zhu J."/>
            <person name="Qi W."/>
            <person name="Song R."/>
        </authorList>
    </citation>
    <scope>NUCLEOTIDE SEQUENCE [LARGE SCALE GENOMIC DNA]</scope>
</reference>
<protein>
    <submittedName>
        <fullName evidence="1">Uncharacterized protein</fullName>
    </submittedName>
</protein>
<sequence>MLSARNRQIALPLARRFSTASTSNPNISFFRRPTVLLGTGLVGGVLMQTYYGTADDFFSGKYRTNADPDALLEFYQAEELLKIFAFQQFLGPIFFKFVMDGITVEDHIPGPPGKWDARMKSLNLGMEVEFKLTEKEMVTEEGHKVLGSFVRHERFKNFIPYTPILLWDQTWDYGFKRMPDGSYECFHKGRRFYGPFFMRLAVWAHQTIVLYLCKKYVNSATFGEEEADDDE</sequence>
<dbReference type="OMA" id="KPIAHIE"/>
<name>A0A0G4GJ63_VITBC</name>